<dbReference type="InterPro" id="IPR036188">
    <property type="entry name" value="FAD/NAD-bd_sf"/>
</dbReference>
<dbReference type="SUPFAM" id="SSF51905">
    <property type="entry name" value="FAD/NAD(P)-binding domain"/>
    <property type="match status" value="1"/>
</dbReference>
<dbReference type="InterPro" id="IPR006311">
    <property type="entry name" value="TAT_signal"/>
</dbReference>
<accession>A0A7S8EDR4</accession>
<dbReference type="PANTHER" id="PTHR43400">
    <property type="entry name" value="FUMARATE REDUCTASE"/>
    <property type="match status" value="1"/>
</dbReference>
<evidence type="ECO:0000256" key="2">
    <source>
        <dbReference type="ARBA" id="ARBA00022630"/>
    </source>
</evidence>
<keyword evidence="2" id="KW-0285">Flavoprotein</keyword>
<dbReference type="Gene3D" id="3.90.700.10">
    <property type="entry name" value="Succinate dehydrogenase/fumarate reductase flavoprotein, catalytic domain"/>
    <property type="match status" value="1"/>
</dbReference>
<protein>
    <submittedName>
        <fullName evidence="6">FAD-binding protein</fullName>
    </submittedName>
</protein>
<dbReference type="KEGG" id="pmet:G4Y79_11595"/>
<dbReference type="Gene3D" id="3.50.50.60">
    <property type="entry name" value="FAD/NAD(P)-binding domain"/>
    <property type="match status" value="2"/>
</dbReference>
<feature type="domain" description="FAD-dependent oxidoreductase 2 FAD-binding" evidence="5">
    <location>
        <begin position="47"/>
        <end position="512"/>
    </location>
</feature>
<sequence length="530" mass="55757">MSQKSQLSRRDFLRNAAVAGGAAATGFAGFGVQSVQAQDVEWTYEADVVVLGSGTGQLAAIRAAELGLSAILLEKAQFGGGTTGISGGGIWVPNNYRMQEVGIPDSRENAIEYLKHATFGQSSDLLIETYVDNANVMAEYLRSIGIDWTLTPAFNDYYPEFPGGIPEGRALMPISTIEGATNGGALARMLTQAGEERGVEYHYSTAGKRLIQDESGKVIGVVAEADGQEINVHALKGVVIATGGFDHNAEMVAAFLRGPVYYPSAVATNTGDGQIMAMAIGANLRNMNEIFGWPVYYTEELGYGSPALTLELGKPGTIVVNRFGKRFFDEASAYDPAARTFYDYDNGTHEYENIPAYAIFDSSHRSRYSMAGIPAGAEVPEWVVTADTIEGIAEALGIDAAGLTATVESFNENAAQGVDPEFKRGVSAFDQLTGGDRTRTDVANPCLAPVAEAPFYAIPVWPGALGTCGGIQINEHGQALNVWGETIPGLYAAGNASGSVMGAGYPGGGSTIGAGLTFSFLAANHMAEQA</sequence>
<comment type="cofactor">
    <cofactor evidence="1">
        <name>FAD</name>
        <dbReference type="ChEBI" id="CHEBI:57692"/>
    </cofactor>
</comment>
<dbReference type="EMBL" id="CP062983">
    <property type="protein sequence ID" value="QPC84979.1"/>
    <property type="molecule type" value="Genomic_DNA"/>
</dbReference>
<evidence type="ECO:0000256" key="1">
    <source>
        <dbReference type="ARBA" id="ARBA00001974"/>
    </source>
</evidence>
<evidence type="ECO:0000256" key="3">
    <source>
        <dbReference type="ARBA" id="ARBA00022827"/>
    </source>
</evidence>
<evidence type="ECO:0000313" key="7">
    <source>
        <dbReference type="Proteomes" id="UP000594468"/>
    </source>
</evidence>
<keyword evidence="3" id="KW-0274">FAD</keyword>
<reference evidence="6 7" key="1">
    <citation type="submission" date="2020-02" db="EMBL/GenBank/DDBJ databases">
        <authorList>
            <person name="Zheng R.K."/>
            <person name="Sun C.M."/>
        </authorList>
    </citation>
    <scope>NUCLEOTIDE SEQUENCE [LARGE SCALE GENOMIC DNA]</scope>
    <source>
        <strain evidence="7">rifampicinis</strain>
    </source>
</reference>
<dbReference type="PANTHER" id="PTHR43400:SF10">
    <property type="entry name" value="3-OXOSTEROID 1-DEHYDROGENASE"/>
    <property type="match status" value="1"/>
</dbReference>
<gene>
    <name evidence="6" type="ORF">G4Y79_11595</name>
</gene>
<dbReference type="InterPro" id="IPR050315">
    <property type="entry name" value="FAD-oxidoreductase_2"/>
</dbReference>
<dbReference type="GO" id="GO:0033765">
    <property type="term" value="F:steroid dehydrogenase activity, acting on the CH-CH group of donors"/>
    <property type="evidence" value="ECO:0007669"/>
    <property type="project" value="UniProtKB-ARBA"/>
</dbReference>
<proteinExistence type="predicted"/>
<dbReference type="AlphaFoldDB" id="A0A7S8EDR4"/>
<dbReference type="PROSITE" id="PS51318">
    <property type="entry name" value="TAT"/>
    <property type="match status" value="1"/>
</dbReference>
<dbReference type="RefSeq" id="WP_195173042.1">
    <property type="nucleotide sequence ID" value="NZ_CP062983.1"/>
</dbReference>
<dbReference type="InterPro" id="IPR027477">
    <property type="entry name" value="Succ_DH/fumarate_Rdtase_cat_sf"/>
</dbReference>
<evidence type="ECO:0000256" key="4">
    <source>
        <dbReference type="ARBA" id="ARBA00023002"/>
    </source>
</evidence>
<dbReference type="InterPro" id="IPR019546">
    <property type="entry name" value="TAT_signal_bac_arc"/>
</dbReference>
<dbReference type="SUPFAM" id="SSF56425">
    <property type="entry name" value="Succinate dehydrogenase/fumarate reductase flavoprotein, catalytic domain"/>
    <property type="match status" value="1"/>
</dbReference>
<dbReference type="GO" id="GO:0008202">
    <property type="term" value="P:steroid metabolic process"/>
    <property type="evidence" value="ECO:0007669"/>
    <property type="project" value="UniProtKB-ARBA"/>
</dbReference>
<dbReference type="Pfam" id="PF00890">
    <property type="entry name" value="FAD_binding_2"/>
    <property type="match status" value="1"/>
</dbReference>
<dbReference type="Proteomes" id="UP000594468">
    <property type="component" value="Chromosome"/>
</dbReference>
<keyword evidence="4" id="KW-0560">Oxidoreductase</keyword>
<evidence type="ECO:0000259" key="5">
    <source>
        <dbReference type="Pfam" id="PF00890"/>
    </source>
</evidence>
<evidence type="ECO:0000313" key="6">
    <source>
        <dbReference type="EMBL" id="QPC84979.1"/>
    </source>
</evidence>
<dbReference type="InterPro" id="IPR003953">
    <property type="entry name" value="FAD-dep_OxRdtase_2_FAD-bd"/>
</dbReference>
<dbReference type="NCBIfam" id="TIGR01409">
    <property type="entry name" value="TAT_signal_seq"/>
    <property type="match status" value="1"/>
</dbReference>
<name>A0A7S8EDR4_9CHLR</name>
<keyword evidence="7" id="KW-1185">Reference proteome</keyword>
<organism evidence="6 7">
    <name type="scientific">Phototrophicus methaneseepsis</name>
    <dbReference type="NCBI Taxonomy" id="2710758"/>
    <lineage>
        <taxon>Bacteria</taxon>
        <taxon>Bacillati</taxon>
        <taxon>Chloroflexota</taxon>
        <taxon>Candidatus Thermofontia</taxon>
        <taxon>Phototrophicales</taxon>
        <taxon>Phototrophicaceae</taxon>
        <taxon>Phototrophicus</taxon>
    </lineage>
</organism>